<protein>
    <submittedName>
        <fullName evidence="3">Uncharacterized protein LOC103334913</fullName>
    </submittedName>
</protein>
<reference evidence="3" key="1">
    <citation type="submission" date="2018-02" db="EMBL/GenBank/DDBJ databases">
        <title>Rhizophora mucronata_Transcriptome.</title>
        <authorList>
            <person name="Meera S.P."/>
            <person name="Sreeshan A."/>
            <person name="Augustine A."/>
        </authorList>
    </citation>
    <scope>NUCLEOTIDE SEQUENCE</scope>
    <source>
        <tissue evidence="3">Leaf</tissue>
    </source>
</reference>
<accession>A0A2P2J3Z2</accession>
<keyword evidence="2" id="KW-0472">Membrane</keyword>
<sequence>MENVQQLEKLSHHNQQASLERRRVRERHLEKRHVRAYYWSVVAHLCPAAAGTLPFLPV</sequence>
<proteinExistence type="predicted"/>
<name>A0A2P2J3Z2_RHIMU</name>
<feature type="region of interest" description="Disordered" evidence="1">
    <location>
        <begin position="1"/>
        <end position="24"/>
    </location>
</feature>
<keyword evidence="2" id="KW-0812">Transmembrane</keyword>
<dbReference type="AlphaFoldDB" id="A0A2P2J3Z2"/>
<keyword evidence="2" id="KW-1133">Transmembrane helix</keyword>
<evidence type="ECO:0000313" key="3">
    <source>
        <dbReference type="EMBL" id="MBW88208.1"/>
    </source>
</evidence>
<dbReference type="EMBL" id="GGEC01007725">
    <property type="protein sequence ID" value="MBW88208.1"/>
    <property type="molecule type" value="Transcribed_RNA"/>
</dbReference>
<feature type="compositionally biased region" description="Polar residues" evidence="1">
    <location>
        <begin position="1"/>
        <end position="18"/>
    </location>
</feature>
<evidence type="ECO:0000256" key="1">
    <source>
        <dbReference type="SAM" id="MobiDB-lite"/>
    </source>
</evidence>
<evidence type="ECO:0000256" key="2">
    <source>
        <dbReference type="SAM" id="Phobius"/>
    </source>
</evidence>
<organism evidence="3">
    <name type="scientific">Rhizophora mucronata</name>
    <name type="common">Asiatic mangrove</name>
    <dbReference type="NCBI Taxonomy" id="61149"/>
    <lineage>
        <taxon>Eukaryota</taxon>
        <taxon>Viridiplantae</taxon>
        <taxon>Streptophyta</taxon>
        <taxon>Embryophyta</taxon>
        <taxon>Tracheophyta</taxon>
        <taxon>Spermatophyta</taxon>
        <taxon>Magnoliopsida</taxon>
        <taxon>eudicotyledons</taxon>
        <taxon>Gunneridae</taxon>
        <taxon>Pentapetalae</taxon>
        <taxon>rosids</taxon>
        <taxon>fabids</taxon>
        <taxon>Malpighiales</taxon>
        <taxon>Rhizophoraceae</taxon>
        <taxon>Rhizophora</taxon>
    </lineage>
</organism>
<feature type="transmembrane region" description="Helical" evidence="2">
    <location>
        <begin position="36"/>
        <end position="56"/>
    </location>
</feature>